<keyword evidence="2 5" id="KW-0812">Transmembrane</keyword>
<feature type="transmembrane region" description="Helical" evidence="5">
    <location>
        <begin position="90"/>
        <end position="108"/>
    </location>
</feature>
<feature type="transmembrane region" description="Helical" evidence="5">
    <location>
        <begin position="49"/>
        <end position="78"/>
    </location>
</feature>
<keyword evidence="4 5" id="KW-0472">Membrane</keyword>
<dbReference type="EMBL" id="AXCV01000435">
    <property type="protein sequence ID" value="KGO26920.1"/>
    <property type="molecule type" value="Genomic_DNA"/>
</dbReference>
<organism evidence="6 7">
    <name type="scientific">Oenococcus alcoholitolerans</name>
    <dbReference type="NCBI Taxonomy" id="931074"/>
    <lineage>
        <taxon>Bacteria</taxon>
        <taxon>Bacillati</taxon>
        <taxon>Bacillota</taxon>
        <taxon>Bacilli</taxon>
        <taxon>Lactobacillales</taxon>
        <taxon>Lactobacillaceae</taxon>
        <taxon>Oenococcus</taxon>
    </lineage>
</organism>
<sequence length="172" mass="19907">MINFKHKVQKFGIVQEIFNSISHGFGALLAIVGIVFLFIHAFQKGYTDSIAIIALAIYSICLFVFLLDSSLFHALIFTRSAWVFQHIDHVGIFLIILATYTPFCWIFIKNPIAIWIWIANLILTIAGIIYDFKFIGRYRWFSVLIYLIMGWLIVICFPFIRDSVSSTCLWLL</sequence>
<dbReference type="Proteomes" id="UP000030023">
    <property type="component" value="Unassembled WGS sequence"/>
</dbReference>
<keyword evidence="3 5" id="KW-1133">Transmembrane helix</keyword>
<evidence type="ECO:0000256" key="1">
    <source>
        <dbReference type="ARBA" id="ARBA00004141"/>
    </source>
</evidence>
<evidence type="ECO:0000256" key="4">
    <source>
        <dbReference type="ARBA" id="ARBA00023136"/>
    </source>
</evidence>
<evidence type="ECO:0000256" key="5">
    <source>
        <dbReference type="SAM" id="Phobius"/>
    </source>
</evidence>
<dbReference type="PANTHER" id="PTHR20855:SF3">
    <property type="entry name" value="LD03007P"/>
    <property type="match status" value="1"/>
</dbReference>
<evidence type="ECO:0000313" key="7">
    <source>
        <dbReference type="Proteomes" id="UP000030023"/>
    </source>
</evidence>
<evidence type="ECO:0000313" key="6">
    <source>
        <dbReference type="EMBL" id="KGO26920.1"/>
    </source>
</evidence>
<protein>
    <submittedName>
        <fullName evidence="6">Hemolysin III</fullName>
    </submittedName>
</protein>
<keyword evidence="7" id="KW-1185">Reference proteome</keyword>
<dbReference type="Pfam" id="PF03006">
    <property type="entry name" value="HlyIII"/>
    <property type="match status" value="1"/>
</dbReference>
<comment type="subcellular location">
    <subcellularLocation>
        <location evidence="1">Membrane</location>
        <topology evidence="1">Multi-pass membrane protein</topology>
    </subcellularLocation>
</comment>
<gene>
    <name evidence="6" type="ORF">Q757_08040</name>
</gene>
<dbReference type="InterPro" id="IPR004254">
    <property type="entry name" value="AdipoR/HlyIII-related"/>
</dbReference>
<evidence type="ECO:0000256" key="3">
    <source>
        <dbReference type="ARBA" id="ARBA00022989"/>
    </source>
</evidence>
<feature type="transmembrane region" description="Helical" evidence="5">
    <location>
        <begin position="114"/>
        <end position="132"/>
    </location>
</feature>
<name>A0ABR4XPM8_9LACO</name>
<accession>A0ABR4XPM8</accession>
<feature type="non-terminal residue" evidence="6">
    <location>
        <position position="172"/>
    </location>
</feature>
<proteinExistence type="predicted"/>
<dbReference type="PANTHER" id="PTHR20855">
    <property type="entry name" value="ADIPOR/PROGESTIN RECEPTOR-RELATED"/>
    <property type="match status" value="1"/>
</dbReference>
<feature type="transmembrane region" description="Helical" evidence="5">
    <location>
        <begin position="139"/>
        <end position="160"/>
    </location>
</feature>
<reference evidence="6 7" key="1">
    <citation type="journal article" date="2014" name="Antonie Van Leeuwenhoek">
        <title>Oenococcus alcoholitolerans sp. nov., a lactic acid bacteria isolated from cachaca and ethanol fermentation processes.</title>
        <authorList>
            <person name="Badotti F."/>
            <person name="Moreira A.P."/>
            <person name="Tonon L.A."/>
            <person name="de Lucena B.T."/>
            <person name="Gomes Fde C."/>
            <person name="Kruger R."/>
            <person name="Thompson C.C."/>
            <person name="de Morais M.A.Jr."/>
            <person name="Rosa C.A."/>
            <person name="Thompson F.L."/>
        </authorList>
    </citation>
    <scope>NUCLEOTIDE SEQUENCE [LARGE SCALE GENOMIC DNA]</scope>
    <source>
        <strain evidence="6 7">UFRJ-M7.2.18</strain>
    </source>
</reference>
<comment type="caution">
    <text evidence="6">The sequence shown here is derived from an EMBL/GenBank/DDBJ whole genome shotgun (WGS) entry which is preliminary data.</text>
</comment>
<evidence type="ECO:0000256" key="2">
    <source>
        <dbReference type="ARBA" id="ARBA00022692"/>
    </source>
</evidence>
<feature type="transmembrane region" description="Helical" evidence="5">
    <location>
        <begin position="21"/>
        <end position="43"/>
    </location>
</feature>